<dbReference type="PANTHER" id="PTHR32024:SF1">
    <property type="entry name" value="KTR SYSTEM POTASSIUM UPTAKE PROTEIN B"/>
    <property type="match status" value="1"/>
</dbReference>
<accession>A0A940DH28</accession>
<dbReference type="Pfam" id="PF02386">
    <property type="entry name" value="TrkH"/>
    <property type="match status" value="1"/>
</dbReference>
<keyword evidence="7 8" id="KW-0472">Membrane</keyword>
<dbReference type="EMBL" id="JADINF010000015">
    <property type="protein sequence ID" value="MBO8423503.1"/>
    <property type="molecule type" value="Genomic_DNA"/>
</dbReference>
<comment type="subcellular location">
    <subcellularLocation>
        <location evidence="1">Cell membrane</location>
        <topology evidence="1">Multi-pass membrane protein</topology>
    </subcellularLocation>
</comment>
<sequence length="467" mass="50816">MPARNRRSLCNTLAYRAALCYNVHDIMKLRRKLSSFQIIIIGFAAVILLGSLLLMLPFATRDGRGASFFDSLFTATSAVCVTGLVVKDTALYWSGFGQAIILILIQIGGMGVVTLTVAFAMAAGKKINLKERSTLREAISAPDFKGLVKLNGFIILGILIFELIGALVMMPSFIKAFGAGKGIWYSIFHSVSAFCNAGFDLMGERGEFSSLTSFAYDPLVNIPVMLLIIIGGIGFVTWDDIRKNKWRFSRYRMQSKVVLTTTAILIFVPTLYYFFFEFGDLPFGKRLLVSLFQSVTPRTAGFNTVNLTAISEAGLTLMMALMLIGGSPGSTAGGMKTTTVAVLFANAFSVFRRKEQPQFFRRRAPEGIVRSAATIFIMYLVLFLLGGLIISKVENLPILSCLFETASAIGTVGLTLGITPELGALSRCILILLMFFGRVGGLTLIFATLPGVRHNGAQVPQEKLTVG</sequence>
<dbReference type="AlphaFoldDB" id="A0A940DH28"/>
<dbReference type="GO" id="GO:0008324">
    <property type="term" value="F:monoatomic cation transmembrane transporter activity"/>
    <property type="evidence" value="ECO:0007669"/>
    <property type="project" value="InterPro"/>
</dbReference>
<proteinExistence type="predicted"/>
<evidence type="ECO:0000313" key="10">
    <source>
        <dbReference type="Proteomes" id="UP000727857"/>
    </source>
</evidence>
<dbReference type="PANTHER" id="PTHR32024">
    <property type="entry name" value="TRK SYSTEM POTASSIUM UPTAKE PROTEIN TRKG-RELATED"/>
    <property type="match status" value="1"/>
</dbReference>
<feature type="transmembrane region" description="Helical" evidence="8">
    <location>
        <begin position="150"/>
        <end position="170"/>
    </location>
</feature>
<feature type="transmembrane region" description="Helical" evidence="8">
    <location>
        <begin position="396"/>
        <end position="416"/>
    </location>
</feature>
<evidence type="ECO:0000256" key="3">
    <source>
        <dbReference type="ARBA" id="ARBA00022475"/>
    </source>
</evidence>
<keyword evidence="5 8" id="KW-1133">Transmembrane helix</keyword>
<evidence type="ECO:0000256" key="8">
    <source>
        <dbReference type="SAM" id="Phobius"/>
    </source>
</evidence>
<feature type="transmembrane region" description="Helical" evidence="8">
    <location>
        <begin position="99"/>
        <end position="123"/>
    </location>
</feature>
<evidence type="ECO:0000256" key="5">
    <source>
        <dbReference type="ARBA" id="ARBA00022989"/>
    </source>
</evidence>
<keyword evidence="3" id="KW-1003">Cell membrane</keyword>
<evidence type="ECO:0000256" key="2">
    <source>
        <dbReference type="ARBA" id="ARBA00022448"/>
    </source>
</evidence>
<feature type="transmembrane region" description="Helical" evidence="8">
    <location>
        <begin position="332"/>
        <end position="351"/>
    </location>
</feature>
<dbReference type="Proteomes" id="UP000727857">
    <property type="component" value="Unassembled WGS sequence"/>
</dbReference>
<comment type="caution">
    <text evidence="9">The sequence shown here is derived from an EMBL/GenBank/DDBJ whole genome shotgun (WGS) entry which is preliminary data.</text>
</comment>
<name>A0A940DH28_9FIRM</name>
<keyword evidence="4 8" id="KW-0812">Transmembrane</keyword>
<keyword evidence="6" id="KW-0406">Ion transport</keyword>
<organism evidence="9 10">
    <name type="scientific">Candidatus Stercoripulliclostridium pullicola</name>
    <dbReference type="NCBI Taxonomy" id="2840953"/>
    <lineage>
        <taxon>Bacteria</taxon>
        <taxon>Bacillati</taxon>
        <taxon>Bacillota</taxon>
        <taxon>Clostridia</taxon>
        <taxon>Eubacteriales</taxon>
        <taxon>Candidatus Stercoripulliclostridium</taxon>
    </lineage>
</organism>
<gene>
    <name evidence="9" type="ORF">IAB16_00555</name>
</gene>
<dbReference type="InterPro" id="IPR003445">
    <property type="entry name" value="Cat_transpt"/>
</dbReference>
<feature type="transmembrane region" description="Helical" evidence="8">
    <location>
        <begin position="219"/>
        <end position="236"/>
    </location>
</feature>
<reference evidence="9" key="2">
    <citation type="journal article" date="2021" name="PeerJ">
        <title>Extensive microbial diversity within the chicken gut microbiome revealed by metagenomics and culture.</title>
        <authorList>
            <person name="Gilroy R."/>
            <person name="Ravi A."/>
            <person name="Getino M."/>
            <person name="Pursley I."/>
            <person name="Horton D.L."/>
            <person name="Alikhan N.F."/>
            <person name="Baker D."/>
            <person name="Gharbi K."/>
            <person name="Hall N."/>
            <person name="Watson M."/>
            <person name="Adriaenssens E.M."/>
            <person name="Foster-Nyarko E."/>
            <person name="Jarju S."/>
            <person name="Secka A."/>
            <person name="Antonio M."/>
            <person name="Oren A."/>
            <person name="Chaudhuri R.R."/>
            <person name="La Ragione R."/>
            <person name="Hildebrand F."/>
            <person name="Pallen M.J."/>
        </authorList>
    </citation>
    <scope>NUCLEOTIDE SEQUENCE</scope>
    <source>
        <strain evidence="9">517</strain>
    </source>
</reference>
<feature type="transmembrane region" description="Helical" evidence="8">
    <location>
        <begin position="372"/>
        <end position="390"/>
    </location>
</feature>
<dbReference type="GO" id="GO:0030001">
    <property type="term" value="P:metal ion transport"/>
    <property type="evidence" value="ECO:0007669"/>
    <property type="project" value="UniProtKB-ARBA"/>
</dbReference>
<feature type="transmembrane region" description="Helical" evidence="8">
    <location>
        <begin position="36"/>
        <end position="56"/>
    </location>
</feature>
<feature type="transmembrane region" description="Helical" evidence="8">
    <location>
        <begin position="428"/>
        <end position="449"/>
    </location>
</feature>
<evidence type="ECO:0000256" key="4">
    <source>
        <dbReference type="ARBA" id="ARBA00022692"/>
    </source>
</evidence>
<feature type="transmembrane region" description="Helical" evidence="8">
    <location>
        <begin position="257"/>
        <end position="276"/>
    </location>
</feature>
<evidence type="ECO:0000256" key="6">
    <source>
        <dbReference type="ARBA" id="ARBA00023065"/>
    </source>
</evidence>
<evidence type="ECO:0000256" key="1">
    <source>
        <dbReference type="ARBA" id="ARBA00004651"/>
    </source>
</evidence>
<dbReference type="GO" id="GO:0005886">
    <property type="term" value="C:plasma membrane"/>
    <property type="evidence" value="ECO:0007669"/>
    <property type="project" value="UniProtKB-SubCell"/>
</dbReference>
<protein>
    <submittedName>
        <fullName evidence="9">Trk family potassium uptake protein</fullName>
    </submittedName>
</protein>
<reference evidence="9" key="1">
    <citation type="submission" date="2020-10" db="EMBL/GenBank/DDBJ databases">
        <authorList>
            <person name="Gilroy R."/>
        </authorList>
    </citation>
    <scope>NUCLEOTIDE SEQUENCE</scope>
    <source>
        <strain evidence="9">517</strain>
    </source>
</reference>
<keyword evidence="2" id="KW-0813">Transport</keyword>
<evidence type="ECO:0000313" key="9">
    <source>
        <dbReference type="EMBL" id="MBO8423503.1"/>
    </source>
</evidence>
<evidence type="ECO:0000256" key="7">
    <source>
        <dbReference type="ARBA" id="ARBA00023136"/>
    </source>
</evidence>